<organism evidence="2">
    <name type="scientific">Drosophila melanogaster</name>
    <name type="common">Fruit fly</name>
    <dbReference type="NCBI Taxonomy" id="7227"/>
    <lineage>
        <taxon>Eukaryota</taxon>
        <taxon>Metazoa</taxon>
        <taxon>Ecdysozoa</taxon>
        <taxon>Arthropoda</taxon>
        <taxon>Hexapoda</taxon>
        <taxon>Insecta</taxon>
        <taxon>Pterygota</taxon>
        <taxon>Neoptera</taxon>
        <taxon>Endopterygota</taxon>
        <taxon>Diptera</taxon>
        <taxon>Brachycera</taxon>
        <taxon>Muscomorpha</taxon>
        <taxon>Ephydroidea</taxon>
        <taxon>Drosophilidae</taxon>
        <taxon>Drosophila</taxon>
        <taxon>Sophophora</taxon>
    </lineage>
</organism>
<feature type="region of interest" description="Disordered" evidence="1">
    <location>
        <begin position="54"/>
        <end position="84"/>
    </location>
</feature>
<accession>Q6IGZ0</accession>
<evidence type="ECO:0000256" key="1">
    <source>
        <dbReference type="SAM" id="MobiDB-lite"/>
    </source>
</evidence>
<dbReference type="AlphaFoldDB" id="Q6IGZ0"/>
<reference evidence="2" key="1">
    <citation type="journal article" date="2003" name="Genome Biol.">
        <title>An integrated gene annotation and transcriptional profiling approach towards the full gene content of the Drosophila genome.</title>
        <authorList>
            <person name="Hild M."/>
            <person name="Beckmann B."/>
            <person name="Haas S.A."/>
            <person name="Koch B."/>
            <person name="Solovyev V."/>
            <person name="Busold C."/>
            <person name="Fellenberg K."/>
            <person name="Boutros M."/>
            <person name="Vingron M."/>
            <person name="Sauer F."/>
            <person name="Hoheisel J.D."/>
            <person name="Paro R."/>
        </authorList>
    </citation>
    <scope>NUCLEOTIDE SEQUENCE</scope>
</reference>
<gene>
    <name evidence="2" type="ORF">HDC04204</name>
</gene>
<proteinExistence type="predicted"/>
<protein>
    <submittedName>
        <fullName evidence="2">HDC04204</fullName>
    </submittedName>
</protein>
<evidence type="ECO:0000313" key="2">
    <source>
        <dbReference type="EMBL" id="DAA02324.1"/>
    </source>
</evidence>
<feature type="compositionally biased region" description="Pro residues" evidence="1">
    <location>
        <begin position="66"/>
        <end position="76"/>
    </location>
</feature>
<dbReference type="EMBL" id="BK003626">
    <property type="protein sequence ID" value="DAA02324.1"/>
    <property type="molecule type" value="Genomic_DNA"/>
</dbReference>
<name>Q6IGZ0_DROME</name>
<sequence length="84" mass="9248">MDLGVQLHPTPLPPHLPAIIVSGQRFTRGAVLARPWPMPNTKYPLARTHKQKCVNSQDTHNKCAPPHRPTTTPPTAPTKMGVSR</sequence>